<evidence type="ECO:0000256" key="2">
    <source>
        <dbReference type="ARBA" id="ARBA00023002"/>
    </source>
</evidence>
<dbReference type="InterPro" id="IPR003560">
    <property type="entry name" value="DHB_DH"/>
</dbReference>
<dbReference type="Pfam" id="PF00106">
    <property type="entry name" value="adh_short"/>
    <property type="match status" value="1"/>
</dbReference>
<organism evidence="3 4">
    <name type="scientific">Micromonospora vinacea</name>
    <dbReference type="NCBI Taxonomy" id="709878"/>
    <lineage>
        <taxon>Bacteria</taxon>
        <taxon>Bacillati</taxon>
        <taxon>Actinomycetota</taxon>
        <taxon>Actinomycetes</taxon>
        <taxon>Micromonosporales</taxon>
        <taxon>Micromonosporaceae</taxon>
        <taxon>Micromonospora</taxon>
    </lineage>
</organism>
<dbReference type="PANTHER" id="PTHR44196:SF1">
    <property type="entry name" value="DEHYDROGENASE_REDUCTASE SDR FAMILY MEMBER 7B"/>
    <property type="match status" value="1"/>
</dbReference>
<dbReference type="PANTHER" id="PTHR44196">
    <property type="entry name" value="DEHYDROGENASE/REDUCTASE SDR FAMILY MEMBER 7B"/>
    <property type="match status" value="1"/>
</dbReference>
<evidence type="ECO:0000256" key="1">
    <source>
        <dbReference type="ARBA" id="ARBA00006484"/>
    </source>
</evidence>
<dbReference type="EMBL" id="JADOTY010000001">
    <property type="protein sequence ID" value="MBG6103899.1"/>
    <property type="molecule type" value="Genomic_DNA"/>
</dbReference>
<dbReference type="InterPro" id="IPR036291">
    <property type="entry name" value="NAD(P)-bd_dom_sf"/>
</dbReference>
<keyword evidence="2" id="KW-0560">Oxidoreductase</keyword>
<accession>A0ABS0K7C8</accession>
<protein>
    <submittedName>
        <fullName evidence="3">NADP-dependent 3-hydroxy acid dehydrogenase YdfG</fullName>
    </submittedName>
</protein>
<sequence>MLVTGATGGVGAAVVRAAADRGYDVTAAGRNDVLLDRLCARTPRTSPVLLDLQHPVDLPAPLVELDRLDALVHCAGIAEVASVDETPYALWLETLTVNVAAAAEITRALLPALRRADGHVVFINAAPGLHAVPRWSAYAASKAALRELADSLREEEARHGLRVTTVYPGGTATELLRKVRGQFGRPFDAADCIRPETLASVVLTALDLRDDAYLPEVSVLPAPRK</sequence>
<evidence type="ECO:0000313" key="3">
    <source>
        <dbReference type="EMBL" id="MBG6103899.1"/>
    </source>
</evidence>
<reference evidence="3 4" key="1">
    <citation type="submission" date="2020-11" db="EMBL/GenBank/DDBJ databases">
        <title>Sequencing the genomes of 1000 actinobacteria strains.</title>
        <authorList>
            <person name="Klenk H.-P."/>
        </authorList>
    </citation>
    <scope>NUCLEOTIDE SEQUENCE [LARGE SCALE GENOMIC DNA]</scope>
    <source>
        <strain evidence="3 4">DSM 101695</strain>
    </source>
</reference>
<dbReference type="SUPFAM" id="SSF51735">
    <property type="entry name" value="NAD(P)-binding Rossmann-fold domains"/>
    <property type="match status" value="1"/>
</dbReference>
<comment type="caution">
    <text evidence="3">The sequence shown here is derived from an EMBL/GenBank/DDBJ whole genome shotgun (WGS) entry which is preliminary data.</text>
</comment>
<name>A0ABS0K7C8_9ACTN</name>
<proteinExistence type="inferred from homology"/>
<dbReference type="PRINTS" id="PR01397">
    <property type="entry name" value="DHBDHDRGNASE"/>
</dbReference>
<comment type="similarity">
    <text evidence="1">Belongs to the short-chain dehydrogenases/reductases (SDR) family.</text>
</comment>
<dbReference type="PROSITE" id="PS00061">
    <property type="entry name" value="ADH_SHORT"/>
    <property type="match status" value="1"/>
</dbReference>
<dbReference type="RefSeq" id="WP_196922434.1">
    <property type="nucleotide sequence ID" value="NZ_JADOTY010000001.1"/>
</dbReference>
<dbReference type="InterPro" id="IPR002347">
    <property type="entry name" value="SDR_fam"/>
</dbReference>
<keyword evidence="4" id="KW-1185">Reference proteome</keyword>
<dbReference type="Gene3D" id="3.40.50.720">
    <property type="entry name" value="NAD(P)-binding Rossmann-like Domain"/>
    <property type="match status" value="1"/>
</dbReference>
<dbReference type="Proteomes" id="UP000631791">
    <property type="component" value="Unassembled WGS sequence"/>
</dbReference>
<gene>
    <name evidence="3" type="ORF">IW249_004313</name>
</gene>
<dbReference type="NCBIfam" id="NF006073">
    <property type="entry name" value="PRK08219.1"/>
    <property type="match status" value="1"/>
</dbReference>
<evidence type="ECO:0000313" key="4">
    <source>
        <dbReference type="Proteomes" id="UP000631791"/>
    </source>
</evidence>
<dbReference type="InterPro" id="IPR020904">
    <property type="entry name" value="Sc_DH/Rdtase_CS"/>
</dbReference>